<comment type="caution">
    <text evidence="2">The sequence shown here is derived from an EMBL/GenBank/DDBJ whole genome shotgun (WGS) entry which is preliminary data.</text>
</comment>
<reference evidence="2 3" key="1">
    <citation type="submission" date="2024-09" db="EMBL/GenBank/DDBJ databases">
        <authorList>
            <person name="Sun Q."/>
            <person name="Mori K."/>
        </authorList>
    </citation>
    <scope>NUCLEOTIDE SEQUENCE [LARGE SCALE GENOMIC DNA]</scope>
    <source>
        <strain evidence="2 3">TBRC 0563</strain>
    </source>
</reference>
<gene>
    <name evidence="2" type="ORF">ACFFNX_28355</name>
</gene>
<feature type="region of interest" description="Disordered" evidence="1">
    <location>
        <begin position="1"/>
        <end position="41"/>
    </location>
</feature>
<evidence type="ECO:0000313" key="2">
    <source>
        <dbReference type="EMBL" id="MFB9836098.1"/>
    </source>
</evidence>
<organism evidence="2 3">
    <name type="scientific">Actinoallomurus acaciae</name>
    <dbReference type="NCBI Taxonomy" id="502577"/>
    <lineage>
        <taxon>Bacteria</taxon>
        <taxon>Bacillati</taxon>
        <taxon>Actinomycetota</taxon>
        <taxon>Actinomycetes</taxon>
        <taxon>Streptosporangiales</taxon>
        <taxon>Thermomonosporaceae</taxon>
        <taxon>Actinoallomurus</taxon>
    </lineage>
</organism>
<accession>A0ABV5YM31</accession>
<dbReference type="EMBL" id="JBHLZP010000250">
    <property type="protein sequence ID" value="MFB9836098.1"/>
    <property type="molecule type" value="Genomic_DNA"/>
</dbReference>
<dbReference type="RefSeq" id="WP_378208654.1">
    <property type="nucleotide sequence ID" value="NZ_JBHLZP010000250.1"/>
</dbReference>
<name>A0ABV5YM31_9ACTN</name>
<feature type="non-terminal residue" evidence="2">
    <location>
        <position position="129"/>
    </location>
</feature>
<sequence>MSRQRPKKRRRGPAPVDGGGSPSDGPAELRPSRPARDLLGREPVRLRVEGDLLVGHGFGRRRVAIPRSSVKALGTYFIGRGRGGPRQGLVVLDGEDRMLLRAPGAWGGDGALRAFGRRAGLPAPRHRAG</sequence>
<evidence type="ECO:0000313" key="3">
    <source>
        <dbReference type="Proteomes" id="UP001589627"/>
    </source>
</evidence>
<proteinExistence type="predicted"/>
<feature type="compositionally biased region" description="Basic and acidic residues" evidence="1">
    <location>
        <begin position="30"/>
        <end position="41"/>
    </location>
</feature>
<protein>
    <submittedName>
        <fullName evidence="2">Uncharacterized protein</fullName>
    </submittedName>
</protein>
<dbReference type="Proteomes" id="UP001589627">
    <property type="component" value="Unassembled WGS sequence"/>
</dbReference>
<feature type="compositionally biased region" description="Basic residues" evidence="1">
    <location>
        <begin position="1"/>
        <end position="12"/>
    </location>
</feature>
<evidence type="ECO:0000256" key="1">
    <source>
        <dbReference type="SAM" id="MobiDB-lite"/>
    </source>
</evidence>
<keyword evidence="3" id="KW-1185">Reference proteome</keyword>